<evidence type="ECO:0000313" key="1">
    <source>
        <dbReference type="EMBL" id="GAJ08169.1"/>
    </source>
</evidence>
<comment type="caution">
    <text evidence="1">The sequence shown here is derived from an EMBL/GenBank/DDBJ whole genome shotgun (WGS) entry which is preliminary data.</text>
</comment>
<gene>
    <name evidence="1" type="ORF">S12H4_47142</name>
</gene>
<organism evidence="1">
    <name type="scientific">marine sediment metagenome</name>
    <dbReference type="NCBI Taxonomy" id="412755"/>
    <lineage>
        <taxon>unclassified sequences</taxon>
        <taxon>metagenomes</taxon>
        <taxon>ecological metagenomes</taxon>
    </lineage>
</organism>
<reference evidence="1" key="1">
    <citation type="journal article" date="2014" name="Front. Microbiol.">
        <title>High frequency of phylogenetically diverse reductive dehalogenase-homologous genes in deep subseafloor sedimentary metagenomes.</title>
        <authorList>
            <person name="Kawai M."/>
            <person name="Futagami T."/>
            <person name="Toyoda A."/>
            <person name="Takaki Y."/>
            <person name="Nishi S."/>
            <person name="Hori S."/>
            <person name="Arai W."/>
            <person name="Tsubouchi T."/>
            <person name="Morono Y."/>
            <person name="Uchiyama I."/>
            <person name="Ito T."/>
            <person name="Fujiyama A."/>
            <person name="Inagaki F."/>
            <person name="Takami H."/>
        </authorList>
    </citation>
    <scope>NUCLEOTIDE SEQUENCE</scope>
    <source>
        <strain evidence="1">Expedition CK06-06</strain>
    </source>
</reference>
<name>X1TSD4_9ZZZZ</name>
<protein>
    <submittedName>
        <fullName evidence="1">Uncharacterized protein</fullName>
    </submittedName>
</protein>
<proteinExistence type="predicted"/>
<sequence length="44" mass="4650">MTEMHPDLMGSAAFQGAADERQVFLGISVEHPIVGDCCLACKGN</sequence>
<feature type="non-terminal residue" evidence="1">
    <location>
        <position position="44"/>
    </location>
</feature>
<accession>X1TSD4</accession>
<dbReference type="EMBL" id="BARW01029318">
    <property type="protein sequence ID" value="GAJ08169.1"/>
    <property type="molecule type" value="Genomic_DNA"/>
</dbReference>
<dbReference type="AlphaFoldDB" id="X1TSD4"/>